<feature type="compositionally biased region" description="Polar residues" evidence="1">
    <location>
        <begin position="292"/>
        <end position="332"/>
    </location>
</feature>
<feature type="region of interest" description="Disordered" evidence="1">
    <location>
        <begin position="68"/>
        <end position="101"/>
    </location>
</feature>
<evidence type="ECO:0000256" key="1">
    <source>
        <dbReference type="SAM" id="MobiDB-lite"/>
    </source>
</evidence>
<dbReference type="Proteomes" id="UP000039865">
    <property type="component" value="Unassembled WGS sequence"/>
</dbReference>
<evidence type="ECO:0000313" key="3">
    <source>
        <dbReference type="Proteomes" id="UP000039865"/>
    </source>
</evidence>
<feature type="compositionally biased region" description="Polar residues" evidence="1">
    <location>
        <begin position="68"/>
        <end position="86"/>
    </location>
</feature>
<proteinExistence type="predicted"/>
<gene>
    <name evidence="2" type="primary">Contig651.g718</name>
    <name evidence="2" type="ORF">STYLEM_9758</name>
</gene>
<feature type="region of interest" description="Disordered" evidence="1">
    <location>
        <begin position="615"/>
        <end position="651"/>
    </location>
</feature>
<sequence length="810" mass="92904">MNKVDSQTQLKPPLNMNIGLPPKSPGGIGNKSARNPRIKRNSSPQSTGNPFQHPVNSEQTIHFTQRNMYQGTPPTDDISSIPSGKQTPDFRNISSRNQGIRKQSLTVGQSLLESPNNPDQLNQNYYTQPFGSQEDAYSKVFSPQTMDKRFPKLKPINVCKKVSKKQLLKQISKQLSQDQNFVFQSVDGSLNSIAGQTIKNTQQSFYDYNQSSMLQNSQSQKNLPTQLISEEQNFQPQSSFREKVNSPPLFNPSEKDLSEIVREAQNIAKKSGSAVGSKDSIAVSTAMIDQDIPNNMNMPKSQGRNPMNQSQKNPNLTKSQSQPNGVNYLQDPNAQAQQTNGQGQGQNNNFEFKLFMRHNYIRDNNNENQVQMETYIKSSGTYNKMKRKNQISILDSVNYDSNTSRQQQTDHYGLNGSRTARQNEFSLPKIDKNNSHLKNSINGSEDIQQQNPKQKVSVQGAQNLKQIIQQQKLKGQEQIIKDQAKLVAHQQQQQLQLGEQNENLKKTNKFRARYLTKKTDSHYYNPSMLQQSNIQDQNLTNAQIYLQGVQQQQQQVFQDYQQQQDDKQLNKDIDQLINQQMIKQQQMQYQQKQYQELKEALLQSDKNLQQQIPQSYMRSSKNQQPEKQSQSPPSYRYQQQPQQNQQFQTVGTKVPYKRKIVRGTNDQIDLNRDYQTMQNPQQNMAKYDQNDVAFIDAQFQQDDQLSQEFFNSTASKTNKRKIEKMIIESRTIEELANSTNGTTSQLYHLQSIQQASQSQPNKAIEVDEAYSQMPMAKPLYKVMSSQVMRNAIIHEDDAESVLSSRMASRK</sequence>
<accession>A0A078AEQ4</accession>
<feature type="compositionally biased region" description="Polar residues" evidence="1">
    <location>
        <begin position="1"/>
        <end position="10"/>
    </location>
</feature>
<protein>
    <submittedName>
        <fullName evidence="2">Uncharacterized protein</fullName>
    </submittedName>
</protein>
<organism evidence="2 3">
    <name type="scientific">Stylonychia lemnae</name>
    <name type="common">Ciliate</name>
    <dbReference type="NCBI Taxonomy" id="5949"/>
    <lineage>
        <taxon>Eukaryota</taxon>
        <taxon>Sar</taxon>
        <taxon>Alveolata</taxon>
        <taxon>Ciliophora</taxon>
        <taxon>Intramacronucleata</taxon>
        <taxon>Spirotrichea</taxon>
        <taxon>Stichotrichia</taxon>
        <taxon>Sporadotrichida</taxon>
        <taxon>Oxytrichidae</taxon>
        <taxon>Stylonychinae</taxon>
        <taxon>Stylonychia</taxon>
    </lineage>
</organism>
<evidence type="ECO:0000313" key="2">
    <source>
        <dbReference type="EMBL" id="CDW80754.1"/>
    </source>
</evidence>
<keyword evidence="3" id="KW-1185">Reference proteome</keyword>
<name>A0A078AEQ4_STYLE</name>
<feature type="region of interest" description="Disordered" evidence="1">
    <location>
        <begin position="1"/>
        <end position="55"/>
    </location>
</feature>
<dbReference type="InParanoid" id="A0A078AEQ4"/>
<feature type="compositionally biased region" description="Polar residues" evidence="1">
    <location>
        <begin position="92"/>
        <end position="101"/>
    </location>
</feature>
<feature type="region of interest" description="Disordered" evidence="1">
    <location>
        <begin position="288"/>
        <end position="347"/>
    </location>
</feature>
<feature type="compositionally biased region" description="Polar residues" evidence="1">
    <location>
        <begin position="399"/>
        <end position="425"/>
    </location>
</feature>
<reference evidence="2 3" key="1">
    <citation type="submission" date="2014-06" db="EMBL/GenBank/DDBJ databases">
        <authorList>
            <person name="Swart Estienne"/>
        </authorList>
    </citation>
    <scope>NUCLEOTIDE SEQUENCE [LARGE SCALE GENOMIC DNA]</scope>
    <source>
        <strain evidence="2 3">130c</strain>
    </source>
</reference>
<dbReference type="AlphaFoldDB" id="A0A078AEQ4"/>
<feature type="compositionally biased region" description="Low complexity" evidence="1">
    <location>
        <begin position="333"/>
        <end position="347"/>
    </location>
</feature>
<feature type="region of interest" description="Disordered" evidence="1">
    <location>
        <begin position="233"/>
        <end position="252"/>
    </location>
</feature>
<feature type="region of interest" description="Disordered" evidence="1">
    <location>
        <begin position="399"/>
        <end position="454"/>
    </location>
</feature>
<feature type="compositionally biased region" description="Polar residues" evidence="1">
    <location>
        <begin position="436"/>
        <end position="454"/>
    </location>
</feature>
<feature type="compositionally biased region" description="Polar residues" evidence="1">
    <location>
        <begin position="41"/>
        <end position="55"/>
    </location>
</feature>
<dbReference type="EMBL" id="CCKQ01009277">
    <property type="protein sequence ID" value="CDW80754.1"/>
    <property type="molecule type" value="Genomic_DNA"/>
</dbReference>
<feature type="compositionally biased region" description="Low complexity" evidence="1">
    <location>
        <begin position="619"/>
        <end position="648"/>
    </location>
</feature>